<keyword evidence="3" id="KW-1185">Reference proteome</keyword>
<gene>
    <name evidence="2" type="ORF">NMOB1V02_LOCUS10013</name>
</gene>
<proteinExistence type="predicted"/>
<protein>
    <submittedName>
        <fullName evidence="2">Uncharacterized protein</fullName>
    </submittedName>
</protein>
<dbReference type="AlphaFoldDB" id="A0A7R9BYL9"/>
<sequence>MEEPMLKKGPASTTSSSDVNIIVPRRRRSGVGMFGAGATAESRLSFPVSLIALFLGVLACVTAVWLWRVELPARVAELQERLEMSQLHLGEHKRAIHFLRKEMMFTYSRLQAISAYETSIKLLQPNGVNPNLADYPAFLHDDSTKSDWDVLGKTTSAMNSMLEKFSEDPVLIRRNHEDTFDVASTQAP</sequence>
<evidence type="ECO:0000313" key="3">
    <source>
        <dbReference type="Proteomes" id="UP000678499"/>
    </source>
</evidence>
<reference evidence="2" key="1">
    <citation type="submission" date="2020-11" db="EMBL/GenBank/DDBJ databases">
        <authorList>
            <person name="Tran Van P."/>
        </authorList>
    </citation>
    <scope>NUCLEOTIDE SEQUENCE</scope>
</reference>
<evidence type="ECO:0000313" key="2">
    <source>
        <dbReference type="EMBL" id="CAD7282388.1"/>
    </source>
</evidence>
<keyword evidence="1" id="KW-1133">Transmembrane helix</keyword>
<feature type="transmembrane region" description="Helical" evidence="1">
    <location>
        <begin position="44"/>
        <end position="67"/>
    </location>
</feature>
<keyword evidence="1" id="KW-0812">Transmembrane</keyword>
<name>A0A7R9BYL9_9CRUS</name>
<dbReference type="Proteomes" id="UP000678499">
    <property type="component" value="Unassembled WGS sequence"/>
</dbReference>
<dbReference type="EMBL" id="OA885820">
    <property type="protein sequence ID" value="CAD7282388.1"/>
    <property type="molecule type" value="Genomic_DNA"/>
</dbReference>
<accession>A0A7R9BYL9</accession>
<keyword evidence="1" id="KW-0472">Membrane</keyword>
<organism evidence="2">
    <name type="scientific">Notodromas monacha</name>
    <dbReference type="NCBI Taxonomy" id="399045"/>
    <lineage>
        <taxon>Eukaryota</taxon>
        <taxon>Metazoa</taxon>
        <taxon>Ecdysozoa</taxon>
        <taxon>Arthropoda</taxon>
        <taxon>Crustacea</taxon>
        <taxon>Oligostraca</taxon>
        <taxon>Ostracoda</taxon>
        <taxon>Podocopa</taxon>
        <taxon>Podocopida</taxon>
        <taxon>Cypridocopina</taxon>
        <taxon>Cypridoidea</taxon>
        <taxon>Cyprididae</taxon>
        <taxon>Notodromas</taxon>
    </lineage>
</organism>
<evidence type="ECO:0000256" key="1">
    <source>
        <dbReference type="SAM" id="Phobius"/>
    </source>
</evidence>
<dbReference type="EMBL" id="CAJPEX010003783">
    <property type="protein sequence ID" value="CAG0922540.1"/>
    <property type="molecule type" value="Genomic_DNA"/>
</dbReference>